<sequence>MKTFIKLIGERAWKAILTAWTHPFTKTERVKIPKPNVDHKKKKKEMIANANSKALCDVFYEVDVHEFRRISKCIEANEA</sequence>
<keyword evidence="2" id="KW-1185">Reference proteome</keyword>
<proteinExistence type="predicted"/>
<name>A0A9D3UCW2_9ROSI</name>
<gene>
    <name evidence="1" type="ORF">J1N35_040025</name>
</gene>
<accession>A0A9D3UCW2</accession>
<evidence type="ECO:0000313" key="1">
    <source>
        <dbReference type="EMBL" id="KAH1038282.1"/>
    </source>
</evidence>
<evidence type="ECO:0000313" key="2">
    <source>
        <dbReference type="Proteomes" id="UP000828251"/>
    </source>
</evidence>
<comment type="caution">
    <text evidence="1">The sequence shown here is derived from an EMBL/GenBank/DDBJ whole genome shotgun (WGS) entry which is preliminary data.</text>
</comment>
<dbReference type="AlphaFoldDB" id="A0A9D3UCW2"/>
<protein>
    <submittedName>
        <fullName evidence="1">Uncharacterized protein</fullName>
    </submittedName>
</protein>
<dbReference type="Proteomes" id="UP000828251">
    <property type="component" value="Unassembled WGS sequence"/>
</dbReference>
<dbReference type="OrthoDB" id="1743754at2759"/>
<reference evidence="1 2" key="1">
    <citation type="journal article" date="2021" name="Plant Biotechnol. J.">
        <title>Multi-omics assisted identification of the key and species-specific regulatory components of drought-tolerant mechanisms in Gossypium stocksii.</title>
        <authorList>
            <person name="Yu D."/>
            <person name="Ke L."/>
            <person name="Zhang D."/>
            <person name="Wu Y."/>
            <person name="Sun Y."/>
            <person name="Mei J."/>
            <person name="Sun J."/>
            <person name="Sun Y."/>
        </authorList>
    </citation>
    <scope>NUCLEOTIDE SEQUENCE [LARGE SCALE GENOMIC DNA]</scope>
    <source>
        <strain evidence="2">cv. E1</strain>
        <tissue evidence="1">Leaf</tissue>
    </source>
</reference>
<dbReference type="EMBL" id="JAIQCV010000012">
    <property type="protein sequence ID" value="KAH1038282.1"/>
    <property type="molecule type" value="Genomic_DNA"/>
</dbReference>
<organism evidence="1 2">
    <name type="scientific">Gossypium stocksii</name>
    <dbReference type="NCBI Taxonomy" id="47602"/>
    <lineage>
        <taxon>Eukaryota</taxon>
        <taxon>Viridiplantae</taxon>
        <taxon>Streptophyta</taxon>
        <taxon>Embryophyta</taxon>
        <taxon>Tracheophyta</taxon>
        <taxon>Spermatophyta</taxon>
        <taxon>Magnoliopsida</taxon>
        <taxon>eudicotyledons</taxon>
        <taxon>Gunneridae</taxon>
        <taxon>Pentapetalae</taxon>
        <taxon>rosids</taxon>
        <taxon>malvids</taxon>
        <taxon>Malvales</taxon>
        <taxon>Malvaceae</taxon>
        <taxon>Malvoideae</taxon>
        <taxon>Gossypium</taxon>
    </lineage>
</organism>